<sequence length="25" mass="2774">MTTSQIEAFHTNGYHIADALIPDDL</sequence>
<accession>A0A382JAX5</accession>
<reference evidence="1" key="1">
    <citation type="submission" date="2018-05" db="EMBL/GenBank/DDBJ databases">
        <authorList>
            <person name="Lanie J.A."/>
            <person name="Ng W.-L."/>
            <person name="Kazmierczak K.M."/>
            <person name="Andrzejewski T.M."/>
            <person name="Davidsen T.M."/>
            <person name="Wayne K.J."/>
            <person name="Tettelin H."/>
            <person name="Glass J.I."/>
            <person name="Rusch D."/>
            <person name="Podicherti R."/>
            <person name="Tsui H.-C.T."/>
            <person name="Winkler M.E."/>
        </authorList>
    </citation>
    <scope>NUCLEOTIDE SEQUENCE</scope>
</reference>
<proteinExistence type="predicted"/>
<dbReference type="EMBL" id="UINC01072828">
    <property type="protein sequence ID" value="SVC08745.1"/>
    <property type="molecule type" value="Genomic_DNA"/>
</dbReference>
<feature type="non-terminal residue" evidence="1">
    <location>
        <position position="25"/>
    </location>
</feature>
<gene>
    <name evidence="1" type="ORF">METZ01_LOCUS261599</name>
</gene>
<dbReference type="AlphaFoldDB" id="A0A382JAX5"/>
<organism evidence="1">
    <name type="scientific">marine metagenome</name>
    <dbReference type="NCBI Taxonomy" id="408172"/>
    <lineage>
        <taxon>unclassified sequences</taxon>
        <taxon>metagenomes</taxon>
        <taxon>ecological metagenomes</taxon>
    </lineage>
</organism>
<name>A0A382JAX5_9ZZZZ</name>
<protein>
    <submittedName>
        <fullName evidence="1">Uncharacterized protein</fullName>
    </submittedName>
</protein>
<evidence type="ECO:0000313" key="1">
    <source>
        <dbReference type="EMBL" id="SVC08745.1"/>
    </source>
</evidence>